<feature type="compositionally biased region" description="Low complexity" evidence="1">
    <location>
        <begin position="354"/>
        <end position="372"/>
    </location>
</feature>
<proteinExistence type="predicted"/>
<evidence type="ECO:0000313" key="3">
    <source>
        <dbReference type="Proteomes" id="UP000827138"/>
    </source>
</evidence>
<dbReference type="RefSeq" id="WP_220647562.1">
    <property type="nucleotide sequence ID" value="NZ_CP080647.1"/>
</dbReference>
<keyword evidence="3" id="KW-1185">Reference proteome</keyword>
<evidence type="ECO:0000313" key="2">
    <source>
        <dbReference type="EMBL" id="QYX78693.1"/>
    </source>
</evidence>
<sequence>MDYCSSCRRHLNGALVCPGCGAYAPDIAPATVDSRVDPSRPTGTTTAPLMIPMPPTTPSAPVLPAPTWEYGATDEGWHGGAPADGYATGGYAADGYAADEALGSAAPFARMSGLDGVDDVDGVDRVDGNRPTDLDGVRDVDDTEHVDVEGVPVAPRGRAARRRQLARWKKNQRRAVVATAVALVGGGLTVMSMDRQSTDRTQAATAPDAESLGSVEEQRSQGGRTPTTETDDVLRTPDASTPWTPSGDPARDRSTANRSNSRAEQPNSPRTDSATPSAQGARTGSSGAGRSAADDTGATPSDGTTTPPATDDSGSSSDAGTGSGTGAGTDNGSGNGSEAGSGSDTGSGSGSGSDTGASDGSSSDTATTSPSGLCLLGIVCVN</sequence>
<accession>A0ABX8XT23</accession>
<reference evidence="2 3" key="1">
    <citation type="submission" date="2021-08" db="EMBL/GenBank/DDBJ databases">
        <authorList>
            <person name="Ping M."/>
        </authorList>
    </citation>
    <scope>NUCLEOTIDE SEQUENCE [LARGE SCALE GENOMIC DNA]</scope>
    <source>
        <strain evidence="2 3">MG28</strain>
    </source>
</reference>
<feature type="compositionally biased region" description="Gly residues" evidence="1">
    <location>
        <begin position="321"/>
        <end position="353"/>
    </location>
</feature>
<dbReference type="EMBL" id="CP080647">
    <property type="protein sequence ID" value="QYX78693.1"/>
    <property type="molecule type" value="Genomic_DNA"/>
</dbReference>
<gene>
    <name evidence="2" type="ORF">K1J60_21090</name>
</gene>
<feature type="region of interest" description="Disordered" evidence="1">
    <location>
        <begin position="33"/>
        <end position="55"/>
    </location>
</feature>
<dbReference type="Proteomes" id="UP000827138">
    <property type="component" value="Chromosome"/>
</dbReference>
<organism evidence="2 3">
    <name type="scientific">Streptomyces akebiae</name>
    <dbReference type="NCBI Taxonomy" id="2865673"/>
    <lineage>
        <taxon>Bacteria</taxon>
        <taxon>Bacillati</taxon>
        <taxon>Actinomycetota</taxon>
        <taxon>Actinomycetes</taxon>
        <taxon>Kitasatosporales</taxon>
        <taxon>Streptomycetaceae</taxon>
        <taxon>Streptomyces</taxon>
    </lineage>
</organism>
<protein>
    <submittedName>
        <fullName evidence="2">Uncharacterized protein</fullName>
    </submittedName>
</protein>
<feature type="compositionally biased region" description="Polar residues" evidence="1">
    <location>
        <begin position="256"/>
        <end position="278"/>
    </location>
</feature>
<name>A0ABX8XT23_9ACTN</name>
<feature type="region of interest" description="Disordered" evidence="1">
    <location>
        <begin position="194"/>
        <end position="372"/>
    </location>
</feature>
<feature type="compositionally biased region" description="Low complexity" evidence="1">
    <location>
        <begin position="280"/>
        <end position="320"/>
    </location>
</feature>
<evidence type="ECO:0000256" key="1">
    <source>
        <dbReference type="SAM" id="MobiDB-lite"/>
    </source>
</evidence>